<dbReference type="GO" id="GO:0016811">
    <property type="term" value="F:hydrolase activity, acting on carbon-nitrogen (but not peptide) bonds, in linear amides"/>
    <property type="evidence" value="ECO:0007669"/>
    <property type="project" value="UniProtKB-UniRule"/>
</dbReference>
<comment type="catalytic activity">
    <reaction evidence="7">
        <text>4-deoxy-4-formamido-alpha-L-arabinopyranosyl di-trans,octa-cis-undecaprenyl phosphate + H2O = 4-amino-4-deoxy-alpha-L-arabinopyranosyl di-trans,octa-cis-undecaprenyl phosphate + formate</text>
        <dbReference type="Rhea" id="RHEA:27734"/>
        <dbReference type="ChEBI" id="CHEBI:15377"/>
        <dbReference type="ChEBI" id="CHEBI:15740"/>
        <dbReference type="ChEBI" id="CHEBI:58909"/>
        <dbReference type="ChEBI" id="CHEBI:60463"/>
        <dbReference type="EC" id="3.5.1.n3"/>
    </reaction>
</comment>
<sequence>MSVDKLRDSGEGSQPTTRQLQRRRVYTVKKIGLRIDVDTYQGTQQGVSTLLHLLQKYDLQASFFFSVGPDNMGRHLWRLLRPRFLWKMLRSNAVSLYGWDILLAGTAWPGKLIANDLGALMKQTLAQGQEVGLHAWDHQGWQAKVDRWSDQQLTEQIKRGVDTLQQSLGQQVSCSAVPGWRADERVLAAKQSFAFNYNSDCRGTHPFRPQFADGRIGTVQIPVTLPTYDEVVGSEVQQQDFNDYILAAMLRDSGVPVYTIHAEVEGMSQSAMFEQLLQRAQQQGLCFCPLSTLLPTDQQQLPLGKIVRSPFPGREGWLGCQAEVE</sequence>
<dbReference type="AlphaFoldDB" id="E0WRE6"/>
<comment type="pathway">
    <text evidence="7">Glycolipid biosynthesis; 4-amino-4-deoxy-alpha-L-arabinose undecaprenyl phosphate biosynthesis; 4-amino-4-deoxy-alpha-L-arabinose undecaprenyl phosphate from UDP-4-deoxy-4-formamido-beta-L-arabinose and undecaprenyl phosphate: step 2/2.</text>
</comment>
<keyword evidence="5 7" id="KW-0443">Lipid metabolism</keyword>
<evidence type="ECO:0000256" key="7">
    <source>
        <dbReference type="HAMAP-Rule" id="MF_01870"/>
    </source>
</evidence>
<dbReference type="GO" id="GO:0046677">
    <property type="term" value="P:response to antibiotic"/>
    <property type="evidence" value="ECO:0007669"/>
    <property type="project" value="UniProtKB-KW"/>
</dbReference>
<evidence type="ECO:0000256" key="3">
    <source>
        <dbReference type="ARBA" id="ARBA00022801"/>
    </source>
</evidence>
<evidence type="ECO:0000313" key="10">
    <source>
        <dbReference type="EMBL" id="EFL92706.1"/>
    </source>
</evidence>
<dbReference type="CDD" id="cd10939">
    <property type="entry name" value="CE4_ArnD"/>
    <property type="match status" value="1"/>
</dbReference>
<dbReference type="UniPathway" id="UPA00036">
    <property type="reaction ID" value="UER00496"/>
</dbReference>
<proteinExistence type="inferred from homology"/>
<dbReference type="Proteomes" id="UP000005726">
    <property type="component" value="Unassembled WGS sequence"/>
</dbReference>
<dbReference type="EC" id="3.5.1.n3" evidence="7"/>
<evidence type="ECO:0000256" key="4">
    <source>
        <dbReference type="ARBA" id="ARBA00022985"/>
    </source>
</evidence>
<dbReference type="UniPathway" id="UPA00030"/>
<dbReference type="HAMAP" id="MF_01870">
    <property type="entry name" value="ArnD"/>
    <property type="match status" value="1"/>
</dbReference>
<evidence type="ECO:0000256" key="6">
    <source>
        <dbReference type="ARBA" id="ARBA00023251"/>
    </source>
</evidence>
<evidence type="ECO:0000256" key="8">
    <source>
        <dbReference type="SAM" id="MobiDB-lite"/>
    </source>
</evidence>
<dbReference type="Gene3D" id="3.20.20.370">
    <property type="entry name" value="Glycoside hydrolase/deacetylase"/>
    <property type="match status" value="1"/>
</dbReference>
<evidence type="ECO:0000259" key="9">
    <source>
        <dbReference type="PROSITE" id="PS51677"/>
    </source>
</evidence>
<dbReference type="InterPro" id="IPR023557">
    <property type="entry name" value="ArnD"/>
</dbReference>
<reference evidence="10" key="1">
    <citation type="journal article" date="2009" name="Environ. Microbiol.">
        <title>Dynamics of genome evolution in facultative symbionts of aphids.</title>
        <authorList>
            <person name="Degnan P.H."/>
            <person name="Leonardo T.E."/>
            <person name="Cass B.N."/>
            <person name="Hurwitz B."/>
            <person name="Stern D."/>
            <person name="Gibbs R.A."/>
            <person name="Richards S."/>
            <person name="Moran N.A."/>
        </authorList>
    </citation>
    <scope>NUCLEOTIDE SEQUENCE [LARGE SCALE GENOMIC DNA]</scope>
    <source>
        <strain evidence="10">LSR1</strain>
    </source>
</reference>
<evidence type="ECO:0000256" key="1">
    <source>
        <dbReference type="ARBA" id="ARBA00022516"/>
    </source>
</evidence>
<dbReference type="PANTHER" id="PTHR10587">
    <property type="entry name" value="GLYCOSYL TRANSFERASE-RELATED"/>
    <property type="match status" value="1"/>
</dbReference>
<dbReference type="eggNOG" id="COG0726">
    <property type="taxonomic scope" value="Bacteria"/>
</dbReference>
<dbReference type="GO" id="GO:0009103">
    <property type="term" value="P:lipopolysaccharide biosynthetic process"/>
    <property type="evidence" value="ECO:0007669"/>
    <property type="project" value="UniProtKB-UniRule"/>
</dbReference>
<keyword evidence="1 7" id="KW-0444">Lipid biosynthesis</keyword>
<dbReference type="HOGENOM" id="CLU_084199_0_0_6"/>
<dbReference type="Pfam" id="PF01522">
    <property type="entry name" value="Polysacc_deac_1"/>
    <property type="match status" value="1"/>
</dbReference>
<keyword evidence="11" id="KW-1185">Reference proteome</keyword>
<dbReference type="PANTHER" id="PTHR10587:SF137">
    <property type="entry name" value="4-DEOXY-4-FORMAMIDO-L-ARABINOSE-PHOSPHOUNDECAPRENOL DEFORMYLASE ARND-RELATED"/>
    <property type="match status" value="1"/>
</dbReference>
<organism evidence="10 11">
    <name type="scientific">Candidatus Regiella insecticola LSR1</name>
    <dbReference type="NCBI Taxonomy" id="663321"/>
    <lineage>
        <taxon>Bacteria</taxon>
        <taxon>Pseudomonadati</taxon>
        <taxon>Pseudomonadota</taxon>
        <taxon>Gammaproteobacteria</taxon>
        <taxon>Enterobacterales</taxon>
        <taxon>Enterobacteriaceae</taxon>
        <taxon>aphid secondary symbionts</taxon>
        <taxon>Candidatus Regiella</taxon>
    </lineage>
</organism>
<evidence type="ECO:0000256" key="2">
    <source>
        <dbReference type="ARBA" id="ARBA00022556"/>
    </source>
</evidence>
<dbReference type="InterPro" id="IPR050248">
    <property type="entry name" value="Polysacc_deacetylase_ArnD"/>
</dbReference>
<dbReference type="GO" id="GO:0016020">
    <property type="term" value="C:membrane"/>
    <property type="evidence" value="ECO:0007669"/>
    <property type="project" value="GOC"/>
</dbReference>
<feature type="region of interest" description="Disordered" evidence="8">
    <location>
        <begin position="1"/>
        <end position="20"/>
    </location>
</feature>
<dbReference type="GO" id="GO:0009245">
    <property type="term" value="P:lipid A biosynthetic process"/>
    <property type="evidence" value="ECO:0007669"/>
    <property type="project" value="UniProtKB-UniRule"/>
</dbReference>
<dbReference type="GO" id="GO:0036108">
    <property type="term" value="P:4-amino-4-deoxy-alpha-L-arabinopyranosyl undecaprenyl phosphate biosynthetic process"/>
    <property type="evidence" value="ECO:0007669"/>
    <property type="project" value="UniProtKB-UniRule"/>
</dbReference>
<comment type="function">
    <text evidence="7">Catalyzes the deformylation of 4-deoxy-4-formamido-L-arabinose-phosphoundecaprenol to 4-amino-4-deoxy-L-arabinose-phosphoundecaprenol. The modified arabinose is attached to lipid A and is required for resistance to polymyxin and cationic antimicrobial peptides.</text>
</comment>
<dbReference type="EMBL" id="GL379589">
    <property type="protein sequence ID" value="EFL92706.1"/>
    <property type="molecule type" value="Genomic_DNA"/>
</dbReference>
<keyword evidence="3 7" id="KW-0378">Hydrolase</keyword>
<name>E0WRE6_9ENTR</name>
<comment type="similarity">
    <text evidence="7">Belongs to the polysaccharide deacetylase family. ArnD deformylase subfamily.</text>
</comment>
<dbReference type="InterPro" id="IPR011330">
    <property type="entry name" value="Glyco_hydro/deAcase_b/a-brl"/>
</dbReference>
<evidence type="ECO:0000313" key="11">
    <source>
        <dbReference type="Proteomes" id="UP000005726"/>
    </source>
</evidence>
<dbReference type="PROSITE" id="PS51677">
    <property type="entry name" value="NODB"/>
    <property type="match status" value="1"/>
</dbReference>
<dbReference type="SUPFAM" id="SSF88713">
    <property type="entry name" value="Glycoside hydrolase/deacetylase"/>
    <property type="match status" value="1"/>
</dbReference>
<dbReference type="InterPro" id="IPR002509">
    <property type="entry name" value="NODB_dom"/>
</dbReference>
<accession>E0WRE6</accession>
<keyword evidence="4 7" id="KW-0448">Lipopolysaccharide biosynthesis</keyword>
<protein>
    <recommendedName>
        <fullName evidence="7">Probable 4-deoxy-4-formamido-L-arabinose-phosphoundecaprenol deformylase ArnD</fullName>
        <ecNumber evidence="7">3.5.1.n3</ecNumber>
    </recommendedName>
</protein>
<feature type="domain" description="NodB homology" evidence="9">
    <location>
        <begin position="29"/>
        <end position="288"/>
    </location>
</feature>
<dbReference type="NCBIfam" id="NF011923">
    <property type="entry name" value="PRK15394.1"/>
    <property type="match status" value="1"/>
</dbReference>
<gene>
    <name evidence="7 10" type="primary">arnD</name>
    <name evidence="10" type="ORF">REG_0540</name>
</gene>
<keyword evidence="6 7" id="KW-0046">Antibiotic resistance</keyword>
<evidence type="ECO:0000256" key="5">
    <source>
        <dbReference type="ARBA" id="ARBA00023098"/>
    </source>
</evidence>
<comment type="pathway">
    <text evidence="7">Bacterial outer membrane biogenesis; lipopolysaccharide biosynthesis.</text>
</comment>
<dbReference type="STRING" id="663321.REG_0540"/>
<keyword evidence="2 7" id="KW-0441">Lipid A biosynthesis</keyword>
<feature type="compositionally biased region" description="Basic and acidic residues" evidence="8">
    <location>
        <begin position="1"/>
        <end position="10"/>
    </location>
</feature>